<dbReference type="Proteomes" id="UP000182034">
    <property type="component" value="Unassembled WGS sequence"/>
</dbReference>
<dbReference type="AlphaFoldDB" id="A0A1K2IUS8"/>
<name>A0A1K2IUS8_9FLAO</name>
<dbReference type="RefSeq" id="WP_072410680.1">
    <property type="nucleotide sequence ID" value="NZ_FPKW01000010.1"/>
</dbReference>
<evidence type="ECO:0000313" key="1">
    <source>
        <dbReference type="EMBL" id="SFZ95491.1"/>
    </source>
</evidence>
<dbReference type="STRING" id="1612149.SAMN05216324_11059"/>
<proteinExistence type="predicted"/>
<accession>A0A1K2IUS8</accession>
<sequence>MIFPKKITDILLKNGTVSVERKLDLTSTDLENYLLNLKYSGENLEKIKEIENAKLPAFITSFYYFVFSKLKIPSEKQFTELYYEINDFKFEGDDIIFQNKKFSKKGIEARLLRTYPSLIRDLHFYLLLSEDKSFDNVCYSLKTDYISGLDLKISFKNKEYFLSLHLGTERGKEFKLKKNDRHNYSNVPQIILEESLSNLKKHGDFGLFDKGHIKKLISELEHDNRK</sequence>
<reference evidence="2" key="1">
    <citation type="submission" date="2016-10" db="EMBL/GenBank/DDBJ databases">
        <authorList>
            <person name="Varghese N."/>
            <person name="Submissions S."/>
        </authorList>
    </citation>
    <scope>NUCLEOTIDE SEQUENCE [LARGE SCALE GENOMIC DNA]</scope>
    <source>
        <strain evidence="2">SUR2</strain>
    </source>
</reference>
<keyword evidence="2" id="KW-1185">Reference proteome</keyword>
<dbReference type="OrthoDB" id="1274899at2"/>
<evidence type="ECO:0000313" key="2">
    <source>
        <dbReference type="Proteomes" id="UP000182034"/>
    </source>
</evidence>
<dbReference type="EMBL" id="FPKW01000010">
    <property type="protein sequence ID" value="SFZ95491.1"/>
    <property type="molecule type" value="Genomic_DNA"/>
</dbReference>
<gene>
    <name evidence="1" type="ORF">SAMN05216324_11059</name>
</gene>
<organism evidence="1 2">
    <name type="scientific">Chryseobacterium limigenitum</name>
    <dbReference type="NCBI Taxonomy" id="1612149"/>
    <lineage>
        <taxon>Bacteria</taxon>
        <taxon>Pseudomonadati</taxon>
        <taxon>Bacteroidota</taxon>
        <taxon>Flavobacteriia</taxon>
        <taxon>Flavobacteriales</taxon>
        <taxon>Weeksellaceae</taxon>
        <taxon>Chryseobacterium group</taxon>
        <taxon>Chryseobacterium</taxon>
    </lineage>
</organism>
<protein>
    <submittedName>
        <fullName evidence="1">Uncharacterized protein</fullName>
    </submittedName>
</protein>